<sequence>MYIIPESRHRDGSMYKATNSGWKEFYDIVNRNETRLDAMMLSDPTDCYISDGICITHPSCGMLQIFSVKLAKLYLDGGSVELYGYIAARDALDALLNYVVNVSRDDPIVVEQTGNEGKRILQKNYLASSLAGITLAPGSSIEFDMRIKTGEEEKDDLQLIDGASEICGVPLREGCTWTERIHGDYGAIELTAAYLQAAVEATVQVLVSEVHSSFNLCLSCFIRGLDEELRLFDGSIGESCGLKRFVVAVTQLSWMDLKFKVGAESSGSTEHWCSFKSYYHGHATREMKTGFGLISVKLGFSSNHSKNLINVSQ</sequence>
<organism evidence="2">
    <name type="scientific">Brachypodium distachyon</name>
    <name type="common">Purple false brome</name>
    <name type="synonym">Trachynia distachya</name>
    <dbReference type="NCBI Taxonomy" id="15368"/>
    <lineage>
        <taxon>Eukaryota</taxon>
        <taxon>Viridiplantae</taxon>
        <taxon>Streptophyta</taxon>
        <taxon>Embryophyta</taxon>
        <taxon>Tracheophyta</taxon>
        <taxon>Spermatophyta</taxon>
        <taxon>Magnoliopsida</taxon>
        <taxon>Liliopsida</taxon>
        <taxon>Poales</taxon>
        <taxon>Poaceae</taxon>
        <taxon>BOP clade</taxon>
        <taxon>Pooideae</taxon>
        <taxon>Stipodae</taxon>
        <taxon>Brachypodieae</taxon>
        <taxon>Brachypodium</taxon>
    </lineage>
</organism>
<dbReference type="Pfam" id="PF20241">
    <property type="entry name" value="DUF6598"/>
    <property type="match status" value="1"/>
</dbReference>
<proteinExistence type="predicted"/>
<reference evidence="2" key="2">
    <citation type="submission" date="2017-06" db="EMBL/GenBank/DDBJ databases">
        <title>WGS assembly of Brachypodium distachyon.</title>
        <authorList>
            <consortium name="The International Brachypodium Initiative"/>
            <person name="Lucas S."/>
            <person name="Harmon-Smith M."/>
            <person name="Lail K."/>
            <person name="Tice H."/>
            <person name="Grimwood J."/>
            <person name="Bruce D."/>
            <person name="Barry K."/>
            <person name="Shu S."/>
            <person name="Lindquist E."/>
            <person name="Wang M."/>
            <person name="Pitluck S."/>
            <person name="Vogel J.P."/>
            <person name="Garvin D.F."/>
            <person name="Mockler T.C."/>
            <person name="Schmutz J."/>
            <person name="Rokhsar D."/>
            <person name="Bevan M.W."/>
        </authorList>
    </citation>
    <scope>NUCLEOTIDE SEQUENCE</scope>
    <source>
        <strain evidence="2">Bd21</strain>
    </source>
</reference>
<dbReference type="InterPro" id="IPR046533">
    <property type="entry name" value="DUF6598"/>
</dbReference>
<reference evidence="2 3" key="1">
    <citation type="journal article" date="2010" name="Nature">
        <title>Genome sequencing and analysis of the model grass Brachypodium distachyon.</title>
        <authorList>
            <consortium name="International Brachypodium Initiative"/>
        </authorList>
    </citation>
    <scope>NUCLEOTIDE SEQUENCE [LARGE SCALE GENOMIC DNA]</scope>
    <source>
        <strain evidence="2 3">Bd21</strain>
    </source>
</reference>
<dbReference type="STRING" id="15368.A0A2K2DGV2"/>
<evidence type="ECO:0000313" key="4">
    <source>
        <dbReference type="Proteomes" id="UP000008810"/>
    </source>
</evidence>
<protein>
    <recommendedName>
        <fullName evidence="1">DUF6598 domain-containing protein</fullName>
    </recommendedName>
</protein>
<evidence type="ECO:0000313" key="3">
    <source>
        <dbReference type="EnsemblPlants" id="PNT73508"/>
    </source>
</evidence>
<dbReference type="EMBL" id="CM000881">
    <property type="protein sequence ID" value="PNT73508.1"/>
    <property type="molecule type" value="Genomic_DNA"/>
</dbReference>
<dbReference type="OrthoDB" id="682945at2759"/>
<dbReference type="EnsemblPlants" id="PNT73508">
    <property type="protein sequence ID" value="PNT73508"/>
    <property type="gene ID" value="BRADI_2g59278v3"/>
</dbReference>
<evidence type="ECO:0000313" key="2">
    <source>
        <dbReference type="EMBL" id="PNT73508.1"/>
    </source>
</evidence>
<evidence type="ECO:0000259" key="1">
    <source>
        <dbReference type="Pfam" id="PF20241"/>
    </source>
</evidence>
<accession>A0A2K2DGV2</accession>
<dbReference type="Gramene" id="PNT73508">
    <property type="protein sequence ID" value="PNT73508"/>
    <property type="gene ID" value="BRADI_2g59278v3"/>
</dbReference>
<feature type="domain" description="DUF6598" evidence="1">
    <location>
        <begin position="62"/>
        <end position="297"/>
    </location>
</feature>
<dbReference type="AlphaFoldDB" id="A0A2K2DGV2"/>
<name>A0A2K2DGV2_BRADI</name>
<dbReference type="PANTHER" id="PTHR33065:SF176">
    <property type="entry name" value="DUF6598 DOMAIN-CONTAINING PROTEIN"/>
    <property type="match status" value="1"/>
</dbReference>
<keyword evidence="4" id="KW-1185">Reference proteome</keyword>
<dbReference type="PANTHER" id="PTHR33065">
    <property type="entry name" value="OS07G0486400 PROTEIN"/>
    <property type="match status" value="1"/>
</dbReference>
<reference evidence="3" key="3">
    <citation type="submission" date="2018-08" db="UniProtKB">
        <authorList>
            <consortium name="EnsemblPlants"/>
        </authorList>
    </citation>
    <scope>IDENTIFICATION</scope>
    <source>
        <strain evidence="3">cv. Bd21</strain>
    </source>
</reference>
<gene>
    <name evidence="3" type="primary">LOC100825594</name>
    <name evidence="2" type="ORF">BRADI_2g59278v3</name>
</gene>
<dbReference type="Proteomes" id="UP000008810">
    <property type="component" value="Chromosome 2"/>
</dbReference>